<gene>
    <name evidence="1" type="ORF">RH861_00515</name>
</gene>
<dbReference type="EMBL" id="JAVKGS010000001">
    <property type="protein sequence ID" value="MDR5690540.1"/>
    <property type="molecule type" value="Genomic_DNA"/>
</dbReference>
<dbReference type="RefSeq" id="WP_310519274.1">
    <property type="nucleotide sequence ID" value="NZ_BAABBS010000001.1"/>
</dbReference>
<proteinExistence type="predicted"/>
<keyword evidence="2" id="KW-1185">Reference proteome</keyword>
<reference evidence="2" key="1">
    <citation type="submission" date="2023-07" db="EMBL/GenBank/DDBJ databases">
        <title>Description of three actinobacteria isolated from air of manufacturing shop in a pharmaceutical factory.</title>
        <authorList>
            <person name="Zhang D.-F."/>
        </authorList>
    </citation>
    <scope>NUCLEOTIDE SEQUENCE [LARGE SCALE GENOMIC DNA]</scope>
    <source>
        <strain evidence="2">CCTCC AB 2011122</strain>
    </source>
</reference>
<dbReference type="Proteomes" id="UP001260072">
    <property type="component" value="Unassembled WGS sequence"/>
</dbReference>
<protein>
    <submittedName>
        <fullName evidence="1">Uncharacterized protein</fullName>
    </submittedName>
</protein>
<name>A0ABU1FGX5_9MICO</name>
<organism evidence="1 2">
    <name type="scientific">Agromyces indicus</name>
    <dbReference type="NCBI Taxonomy" id="758919"/>
    <lineage>
        <taxon>Bacteria</taxon>
        <taxon>Bacillati</taxon>
        <taxon>Actinomycetota</taxon>
        <taxon>Actinomycetes</taxon>
        <taxon>Micrococcales</taxon>
        <taxon>Microbacteriaceae</taxon>
        <taxon>Agromyces</taxon>
    </lineage>
</organism>
<evidence type="ECO:0000313" key="1">
    <source>
        <dbReference type="EMBL" id="MDR5690540.1"/>
    </source>
</evidence>
<evidence type="ECO:0000313" key="2">
    <source>
        <dbReference type="Proteomes" id="UP001260072"/>
    </source>
</evidence>
<accession>A0ABU1FGX5</accession>
<sequence length="90" mass="9424">MFKIISGAHLAAVDASAASTSGPATPFKRSEVELLGALAERIRETTHGLWCESASPSTPATDCASLACAWVAWDIARDVYDELQRCGAAA</sequence>
<comment type="caution">
    <text evidence="1">The sequence shown here is derived from an EMBL/GenBank/DDBJ whole genome shotgun (WGS) entry which is preliminary data.</text>
</comment>